<feature type="domain" description="PIN" evidence="1">
    <location>
        <begin position="8"/>
        <end position="112"/>
    </location>
</feature>
<sequence>MIYAPFPVILDANVLISLSICDTFLGAADEGLIQIYWTEHILEETRRNLVKAICLPEAHAAKRIAAMKQAFPEAMVTGHEWLIPAMRNAEKDRHVLAAAVHAKAQTIVTNNLRDFQEEHLPVGIQAQTPDTFLQHLLSHDRKAMLELLHAQRFCLCPPTQNDECLVRYNEPPLDW</sequence>
<keyword evidence="3" id="KW-1185">Reference proteome</keyword>
<accession>A0ABT5DEZ3</accession>
<reference evidence="2 3" key="1">
    <citation type="submission" date="2022-11" db="EMBL/GenBank/DDBJ databases">
        <title>Minimal conservation of predation-associated metabolite biosynthetic gene clusters underscores biosynthetic potential of Myxococcota including descriptions for ten novel species: Archangium lansinium sp. nov., Myxococcus landrumus sp. nov., Nannocystis bai.</title>
        <authorList>
            <person name="Ahearne A."/>
            <person name="Stevens C."/>
            <person name="Dowd S."/>
        </authorList>
    </citation>
    <scope>NUCLEOTIDE SEQUENCE [LARGE SCALE GENOMIC DNA]</scope>
    <source>
        <strain evidence="2 3">NCWAL01</strain>
    </source>
</reference>
<dbReference type="PANTHER" id="PTHR34610">
    <property type="entry name" value="SSL7007 PROTEIN"/>
    <property type="match status" value="1"/>
</dbReference>
<evidence type="ECO:0000259" key="1">
    <source>
        <dbReference type="Pfam" id="PF13470"/>
    </source>
</evidence>
<dbReference type="Pfam" id="PF13470">
    <property type="entry name" value="PIN_3"/>
    <property type="match status" value="1"/>
</dbReference>
<protein>
    <submittedName>
        <fullName evidence="2">PIN domain-containing protein</fullName>
    </submittedName>
</protein>
<evidence type="ECO:0000313" key="2">
    <source>
        <dbReference type="EMBL" id="MDC0711654.1"/>
    </source>
</evidence>
<dbReference type="InterPro" id="IPR002716">
    <property type="entry name" value="PIN_dom"/>
</dbReference>
<comment type="caution">
    <text evidence="2">The sequence shown here is derived from an EMBL/GenBank/DDBJ whole genome shotgun (WGS) entry which is preliminary data.</text>
</comment>
<dbReference type="InterPro" id="IPR029060">
    <property type="entry name" value="PIN-like_dom_sf"/>
</dbReference>
<organism evidence="2 3">
    <name type="scientific">Stigmatella ashevillensis</name>
    <dbReference type="NCBI Taxonomy" id="2995309"/>
    <lineage>
        <taxon>Bacteria</taxon>
        <taxon>Pseudomonadati</taxon>
        <taxon>Myxococcota</taxon>
        <taxon>Myxococcia</taxon>
        <taxon>Myxococcales</taxon>
        <taxon>Cystobacterineae</taxon>
        <taxon>Archangiaceae</taxon>
        <taxon>Stigmatella</taxon>
    </lineage>
</organism>
<dbReference type="RefSeq" id="WP_272141638.1">
    <property type="nucleotide sequence ID" value="NZ_JAQNDM010000002.1"/>
</dbReference>
<name>A0ABT5DEZ3_9BACT</name>
<proteinExistence type="predicted"/>
<gene>
    <name evidence="2" type="ORF">POL68_24510</name>
</gene>
<dbReference type="CDD" id="cd09854">
    <property type="entry name" value="PIN_VapC-like"/>
    <property type="match status" value="1"/>
</dbReference>
<dbReference type="PANTHER" id="PTHR34610:SF3">
    <property type="entry name" value="SSL7007 PROTEIN"/>
    <property type="match status" value="1"/>
</dbReference>
<dbReference type="SUPFAM" id="SSF88723">
    <property type="entry name" value="PIN domain-like"/>
    <property type="match status" value="1"/>
</dbReference>
<dbReference type="EMBL" id="JAQNDM010000002">
    <property type="protein sequence ID" value="MDC0711654.1"/>
    <property type="molecule type" value="Genomic_DNA"/>
</dbReference>
<evidence type="ECO:0000313" key="3">
    <source>
        <dbReference type="Proteomes" id="UP001221838"/>
    </source>
</evidence>
<dbReference type="Proteomes" id="UP001221838">
    <property type="component" value="Unassembled WGS sequence"/>
</dbReference>
<dbReference type="InterPro" id="IPR002850">
    <property type="entry name" value="PIN_toxin-like"/>
</dbReference>